<dbReference type="GO" id="GO:0004497">
    <property type="term" value="F:monooxygenase activity"/>
    <property type="evidence" value="ECO:0007669"/>
    <property type="project" value="UniProtKB-KW"/>
</dbReference>
<dbReference type="GO" id="GO:0016705">
    <property type="term" value="F:oxidoreductase activity, acting on paired donors, with incorporation or reduction of molecular oxygen"/>
    <property type="evidence" value="ECO:0007669"/>
    <property type="project" value="InterPro"/>
</dbReference>
<comment type="cofactor">
    <cofactor evidence="1 9">
        <name>heme</name>
        <dbReference type="ChEBI" id="CHEBI:30413"/>
    </cofactor>
</comment>
<evidence type="ECO:0000256" key="2">
    <source>
        <dbReference type="ARBA" id="ARBA00005179"/>
    </source>
</evidence>
<feature type="binding site" description="axial binding residue" evidence="9">
    <location>
        <position position="467"/>
    </location>
    <ligand>
        <name>heme</name>
        <dbReference type="ChEBI" id="CHEBI:30413"/>
    </ligand>
    <ligandPart>
        <name>Fe</name>
        <dbReference type="ChEBI" id="CHEBI:18248"/>
    </ligandPart>
</feature>
<dbReference type="Gene3D" id="1.10.630.10">
    <property type="entry name" value="Cytochrome P450"/>
    <property type="match status" value="1"/>
</dbReference>
<keyword evidence="13" id="KW-1185">Reference proteome</keyword>
<reference evidence="12 13" key="1">
    <citation type="journal article" date="2016" name="Mol. Biol. Evol.">
        <title>Comparative Genomics of Early-Diverging Mushroom-Forming Fungi Provides Insights into the Origins of Lignocellulose Decay Capabilities.</title>
        <authorList>
            <person name="Nagy L.G."/>
            <person name="Riley R."/>
            <person name="Tritt A."/>
            <person name="Adam C."/>
            <person name="Daum C."/>
            <person name="Floudas D."/>
            <person name="Sun H."/>
            <person name="Yadav J.S."/>
            <person name="Pangilinan J."/>
            <person name="Larsson K.H."/>
            <person name="Matsuura K."/>
            <person name="Barry K."/>
            <person name="Labutti K."/>
            <person name="Kuo R."/>
            <person name="Ohm R.A."/>
            <person name="Bhattacharya S.S."/>
            <person name="Shirouzu T."/>
            <person name="Yoshinaga Y."/>
            <person name="Martin F.M."/>
            <person name="Grigoriev I.V."/>
            <person name="Hibbett D.S."/>
        </authorList>
    </citation>
    <scope>NUCLEOTIDE SEQUENCE [LARGE SCALE GENOMIC DNA]</scope>
    <source>
        <strain evidence="12 13">HHB9708</strain>
    </source>
</reference>
<protein>
    <submittedName>
        <fullName evidence="12">Cytochrome P450</fullName>
    </submittedName>
</protein>
<evidence type="ECO:0000256" key="1">
    <source>
        <dbReference type="ARBA" id="ARBA00001971"/>
    </source>
</evidence>
<evidence type="ECO:0000256" key="11">
    <source>
        <dbReference type="SAM" id="Phobius"/>
    </source>
</evidence>
<dbReference type="PRINTS" id="PR00385">
    <property type="entry name" value="P450"/>
</dbReference>
<dbReference type="InterPro" id="IPR050364">
    <property type="entry name" value="Cytochrome_P450_fung"/>
</dbReference>
<keyword evidence="8 10" id="KW-0503">Monooxygenase</keyword>
<proteinExistence type="inferred from homology"/>
<evidence type="ECO:0000256" key="7">
    <source>
        <dbReference type="ARBA" id="ARBA00023004"/>
    </source>
</evidence>
<dbReference type="PROSITE" id="PS00086">
    <property type="entry name" value="CYTOCHROME_P450"/>
    <property type="match status" value="1"/>
</dbReference>
<dbReference type="SUPFAM" id="SSF48264">
    <property type="entry name" value="Cytochrome P450"/>
    <property type="match status" value="1"/>
</dbReference>
<evidence type="ECO:0000256" key="10">
    <source>
        <dbReference type="RuleBase" id="RU000461"/>
    </source>
</evidence>
<dbReference type="GO" id="GO:0005506">
    <property type="term" value="F:iron ion binding"/>
    <property type="evidence" value="ECO:0007669"/>
    <property type="project" value="InterPro"/>
</dbReference>
<keyword evidence="7 9" id="KW-0408">Iron</keyword>
<feature type="transmembrane region" description="Helical" evidence="11">
    <location>
        <begin position="25"/>
        <end position="42"/>
    </location>
</feature>
<keyword evidence="5 9" id="KW-0479">Metal-binding</keyword>
<keyword evidence="6 10" id="KW-0560">Oxidoreductase</keyword>
<keyword evidence="4 9" id="KW-0349">Heme</keyword>
<dbReference type="InterPro" id="IPR001128">
    <property type="entry name" value="Cyt_P450"/>
</dbReference>
<dbReference type="GO" id="GO:0020037">
    <property type="term" value="F:heme binding"/>
    <property type="evidence" value="ECO:0007669"/>
    <property type="project" value="InterPro"/>
</dbReference>
<sequence length="539" mass="60535">MSSNHTDTPLGAIMTMPPIESSRNVILLFLIPILYLAGRLWLAGEKNKGYHRLPLPPGPKGVPILGNALQLPVKAPWLQFTKWAAIHGDVYYLRMLGQHVVVLNSFEAGYDLLHKRGAIYSDRPGMSLVRDHGGWKFSVVTDPYGEDFHLKRRFINQSLNPSATKKQLGLLLENIRLFVRSAHEDPSKIQAYTRMYTGANAMMMTYGHQVKSEDDEWVKNADDAASTLEASGTIGAHPIDMWPVLGKLPFFIWGQQFVKEMERMSKATYLATTVPYNIVKQQFFDGTALPSMATSLIEENLTSDNSVANEECINGSLAITYIAGADTTVASIETFIIAMIVHPEIQREAQGTIDDLLQGERLPTFDDRESLPYVEAILKEVVRWRPVVPGGIPHRSIEDDEYKGNFIPKGSMMIFNTIAMMYNTTDFPDPENFFPRRFLNFDGTSYTLRTDIRNPEEIGFGFGRRICPGRHFALSWLWVTIASFLAVFEISAELDADGNTVLPDLEYDAGFISHPKPFKCRLRLRPEMADAFSAANSAQ</sequence>
<dbReference type="Proteomes" id="UP000076722">
    <property type="component" value="Unassembled WGS sequence"/>
</dbReference>
<dbReference type="InterPro" id="IPR002401">
    <property type="entry name" value="Cyt_P450_E_grp-I"/>
</dbReference>
<evidence type="ECO:0000313" key="13">
    <source>
        <dbReference type="Proteomes" id="UP000076722"/>
    </source>
</evidence>
<dbReference type="PANTHER" id="PTHR46300">
    <property type="entry name" value="P450, PUTATIVE (EUROFUNG)-RELATED-RELATED"/>
    <property type="match status" value="1"/>
</dbReference>
<keyword evidence="11" id="KW-1133">Transmembrane helix</keyword>
<dbReference type="STRING" id="1314777.A0A164VD32"/>
<gene>
    <name evidence="12" type="ORF">SISNIDRAFT_549287</name>
</gene>
<evidence type="ECO:0000313" key="12">
    <source>
        <dbReference type="EMBL" id="KZS94046.1"/>
    </source>
</evidence>
<dbReference type="OrthoDB" id="2789670at2759"/>
<dbReference type="PANTHER" id="PTHR46300:SF7">
    <property type="entry name" value="P450, PUTATIVE (EUROFUNG)-RELATED"/>
    <property type="match status" value="1"/>
</dbReference>
<dbReference type="InterPro" id="IPR036396">
    <property type="entry name" value="Cyt_P450_sf"/>
</dbReference>
<evidence type="ECO:0000256" key="3">
    <source>
        <dbReference type="ARBA" id="ARBA00010617"/>
    </source>
</evidence>
<dbReference type="PRINTS" id="PR00463">
    <property type="entry name" value="EP450I"/>
</dbReference>
<dbReference type="AlphaFoldDB" id="A0A164VD32"/>
<evidence type="ECO:0000256" key="5">
    <source>
        <dbReference type="ARBA" id="ARBA00022723"/>
    </source>
</evidence>
<evidence type="ECO:0000256" key="9">
    <source>
        <dbReference type="PIRSR" id="PIRSR602401-1"/>
    </source>
</evidence>
<keyword evidence="11" id="KW-0812">Transmembrane</keyword>
<evidence type="ECO:0000256" key="6">
    <source>
        <dbReference type="ARBA" id="ARBA00023002"/>
    </source>
</evidence>
<name>A0A164VD32_9AGAM</name>
<dbReference type="CDD" id="cd11065">
    <property type="entry name" value="CYP64-like"/>
    <property type="match status" value="1"/>
</dbReference>
<evidence type="ECO:0000256" key="8">
    <source>
        <dbReference type="ARBA" id="ARBA00023033"/>
    </source>
</evidence>
<organism evidence="12 13">
    <name type="scientific">Sistotremastrum niveocremeum HHB9708</name>
    <dbReference type="NCBI Taxonomy" id="1314777"/>
    <lineage>
        <taxon>Eukaryota</taxon>
        <taxon>Fungi</taxon>
        <taxon>Dikarya</taxon>
        <taxon>Basidiomycota</taxon>
        <taxon>Agaricomycotina</taxon>
        <taxon>Agaricomycetes</taxon>
        <taxon>Sistotremastrales</taxon>
        <taxon>Sistotremastraceae</taxon>
        <taxon>Sertulicium</taxon>
        <taxon>Sertulicium niveocremeum</taxon>
    </lineage>
</organism>
<comment type="pathway">
    <text evidence="2">Secondary metabolite biosynthesis.</text>
</comment>
<dbReference type="InterPro" id="IPR017972">
    <property type="entry name" value="Cyt_P450_CS"/>
</dbReference>
<comment type="similarity">
    <text evidence="3 10">Belongs to the cytochrome P450 family.</text>
</comment>
<evidence type="ECO:0000256" key="4">
    <source>
        <dbReference type="ARBA" id="ARBA00022617"/>
    </source>
</evidence>
<keyword evidence="11" id="KW-0472">Membrane</keyword>
<dbReference type="EMBL" id="KV419405">
    <property type="protein sequence ID" value="KZS94046.1"/>
    <property type="molecule type" value="Genomic_DNA"/>
</dbReference>
<dbReference type="Pfam" id="PF00067">
    <property type="entry name" value="p450"/>
    <property type="match status" value="1"/>
</dbReference>
<accession>A0A164VD32</accession>